<organism evidence="1 2">
    <name type="scientific">Fragilariopsis cylindrus CCMP1102</name>
    <dbReference type="NCBI Taxonomy" id="635003"/>
    <lineage>
        <taxon>Eukaryota</taxon>
        <taxon>Sar</taxon>
        <taxon>Stramenopiles</taxon>
        <taxon>Ochrophyta</taxon>
        <taxon>Bacillariophyta</taxon>
        <taxon>Bacillariophyceae</taxon>
        <taxon>Bacillariophycidae</taxon>
        <taxon>Bacillariales</taxon>
        <taxon>Bacillariaceae</taxon>
        <taxon>Fragilariopsis</taxon>
    </lineage>
</organism>
<sequence length="217" mass="23784">MIYKCKFVFNEKYVVSTTNNFIIPYLLNQTNKNKNVVSFSSVGFCFGTWVVAKTAAAAAAAAVMKEDNDKDEEKKQQQQLWKCGVGMHPAFTLEQIHGGSEISLAKQIPGSFPYLLMPAGNDSNAIKIAINIYVDVDVGEGEGGGGGGEKETNDVNCVQIMAKARNVSQQEVSMEFPTMKHGWMTRGDPLADEDIHKAQILALQKCVEFLGKHHPVV</sequence>
<keyword evidence="2" id="KW-1185">Reference proteome</keyword>
<protein>
    <recommendedName>
        <fullName evidence="3">Dienelactone hydrolase domain-containing protein</fullName>
    </recommendedName>
</protein>
<dbReference type="AlphaFoldDB" id="A0A1E7F1C8"/>
<dbReference type="KEGG" id="fcy:FRACYDRAFT_227849"/>
<name>A0A1E7F1C8_9STRA</name>
<dbReference type="EMBL" id="KV784366">
    <property type="protein sequence ID" value="OEU11927.1"/>
    <property type="molecule type" value="Genomic_DNA"/>
</dbReference>
<evidence type="ECO:0000313" key="2">
    <source>
        <dbReference type="Proteomes" id="UP000095751"/>
    </source>
</evidence>
<gene>
    <name evidence="1" type="ORF">FRACYDRAFT_227849</name>
</gene>
<accession>A0A1E7F1C8</accession>
<evidence type="ECO:0008006" key="3">
    <source>
        <dbReference type="Google" id="ProtNLM"/>
    </source>
</evidence>
<proteinExistence type="predicted"/>
<evidence type="ECO:0000313" key="1">
    <source>
        <dbReference type="EMBL" id="OEU11927.1"/>
    </source>
</evidence>
<dbReference type="InParanoid" id="A0A1E7F1C8"/>
<reference evidence="1 2" key="1">
    <citation type="submission" date="2016-09" db="EMBL/GenBank/DDBJ databases">
        <title>Extensive genetic diversity and differential bi-allelic expression allows diatom success in the polar Southern Ocean.</title>
        <authorList>
            <consortium name="DOE Joint Genome Institute"/>
            <person name="Mock T."/>
            <person name="Otillar R.P."/>
            <person name="Strauss J."/>
            <person name="Dupont C."/>
            <person name="Frickenhaus S."/>
            <person name="Maumus F."/>
            <person name="Mcmullan M."/>
            <person name="Sanges R."/>
            <person name="Schmutz J."/>
            <person name="Toseland A."/>
            <person name="Valas R."/>
            <person name="Veluchamy A."/>
            <person name="Ward B.J."/>
            <person name="Allen A."/>
            <person name="Barry K."/>
            <person name="Falciatore A."/>
            <person name="Ferrante M."/>
            <person name="Fortunato A.E."/>
            <person name="Gloeckner G."/>
            <person name="Gruber A."/>
            <person name="Hipkin R."/>
            <person name="Janech M."/>
            <person name="Kroth P."/>
            <person name="Leese F."/>
            <person name="Lindquist E."/>
            <person name="Lyon B.R."/>
            <person name="Martin J."/>
            <person name="Mayer C."/>
            <person name="Parker M."/>
            <person name="Quesneville H."/>
            <person name="Raymond J."/>
            <person name="Uhlig C."/>
            <person name="Valentin K.U."/>
            <person name="Worden A.Z."/>
            <person name="Armbrust E.V."/>
            <person name="Bowler C."/>
            <person name="Green B."/>
            <person name="Moulton V."/>
            <person name="Van Oosterhout C."/>
            <person name="Grigoriev I."/>
        </authorList>
    </citation>
    <scope>NUCLEOTIDE SEQUENCE [LARGE SCALE GENOMIC DNA]</scope>
    <source>
        <strain evidence="1 2">CCMP1102</strain>
    </source>
</reference>
<dbReference type="OrthoDB" id="17560at2759"/>
<dbReference type="Proteomes" id="UP000095751">
    <property type="component" value="Unassembled WGS sequence"/>
</dbReference>